<comment type="caution">
    <text evidence="2">The sequence shown here is derived from an EMBL/GenBank/DDBJ whole genome shotgun (WGS) entry which is preliminary data.</text>
</comment>
<keyword evidence="3" id="KW-1185">Reference proteome</keyword>
<evidence type="ECO:0000313" key="2">
    <source>
        <dbReference type="EMBL" id="CAB9519701.1"/>
    </source>
</evidence>
<feature type="compositionally biased region" description="Polar residues" evidence="1">
    <location>
        <begin position="228"/>
        <end position="257"/>
    </location>
</feature>
<dbReference type="Proteomes" id="UP001153069">
    <property type="component" value="Unassembled WGS sequence"/>
</dbReference>
<name>A0A9N8HMY4_9STRA</name>
<feature type="region of interest" description="Disordered" evidence="1">
    <location>
        <begin position="148"/>
        <end position="257"/>
    </location>
</feature>
<proteinExistence type="predicted"/>
<organism evidence="2 3">
    <name type="scientific">Seminavis robusta</name>
    <dbReference type="NCBI Taxonomy" id="568900"/>
    <lineage>
        <taxon>Eukaryota</taxon>
        <taxon>Sar</taxon>
        <taxon>Stramenopiles</taxon>
        <taxon>Ochrophyta</taxon>
        <taxon>Bacillariophyta</taxon>
        <taxon>Bacillariophyceae</taxon>
        <taxon>Bacillariophycidae</taxon>
        <taxon>Naviculales</taxon>
        <taxon>Naviculaceae</taxon>
        <taxon>Seminavis</taxon>
    </lineage>
</organism>
<feature type="compositionally biased region" description="Low complexity" evidence="1">
    <location>
        <begin position="8"/>
        <end position="24"/>
    </location>
</feature>
<evidence type="ECO:0000313" key="3">
    <source>
        <dbReference type="Proteomes" id="UP001153069"/>
    </source>
</evidence>
<protein>
    <submittedName>
        <fullName evidence="2">ANK</fullName>
    </submittedName>
</protein>
<feature type="region of interest" description="Disordered" evidence="1">
    <location>
        <begin position="72"/>
        <end position="102"/>
    </location>
</feature>
<accession>A0A9N8HMY4</accession>
<dbReference type="OrthoDB" id="9995210at2759"/>
<feature type="region of interest" description="Disordered" evidence="1">
    <location>
        <begin position="1"/>
        <end position="27"/>
    </location>
</feature>
<sequence length="469" mass="53172">MIGNIYRNNNLNGSSHSSKSLLKKAGQNEQNDYRSPFMYMHDDSTRTLFVTDLGGDQSMSTQCNGISSHSRLDAKNLKSRRPSDGELSSTYTGSWCSSSDDDDSMSGSSFGNDYSIDCSHTSFLVEDSDDLDELEKALEKFAAKEERDAAKEAKEAQKQAKKENRRRSLEVERPVHAAKTPARRSASDLTDLRRPDFLSNDNNDDEGRGGRRSNRRRNGGSDHDDNRSVGSNKSLPLSALEPQNQKPKPKTLSGSNRSLMSICPVKDQLEQVFGDTSVIKNVNWDNYFDEEHQQEAGSLTDELEKAIRSKKVKRLQRLHKRGVCMNARNKQGETVVSLVCRTGSAEMLMYLMTEAKVTVRVRDKAGKNPLHEIAWSPKFEPCIAMMLMSDSPELLWAPDARGFLALDYAPKRCQVDWYEFLELKQQMLKLSLQFSRFKASSMELNRNQERLRKILEEQLQSKSKNKNDN</sequence>
<dbReference type="Gene3D" id="1.25.40.20">
    <property type="entry name" value="Ankyrin repeat-containing domain"/>
    <property type="match status" value="1"/>
</dbReference>
<dbReference type="EMBL" id="CAICTM010001036">
    <property type="protein sequence ID" value="CAB9519701.1"/>
    <property type="molecule type" value="Genomic_DNA"/>
</dbReference>
<feature type="compositionally biased region" description="Basic and acidic residues" evidence="1">
    <location>
        <begin position="148"/>
        <end position="175"/>
    </location>
</feature>
<dbReference type="InterPro" id="IPR036770">
    <property type="entry name" value="Ankyrin_rpt-contain_sf"/>
</dbReference>
<reference evidence="2" key="1">
    <citation type="submission" date="2020-06" db="EMBL/GenBank/DDBJ databases">
        <authorList>
            <consortium name="Plant Systems Biology data submission"/>
        </authorList>
    </citation>
    <scope>NUCLEOTIDE SEQUENCE</scope>
    <source>
        <strain evidence="2">D6</strain>
    </source>
</reference>
<feature type="compositionally biased region" description="Low complexity" evidence="1">
    <location>
        <begin position="88"/>
        <end position="98"/>
    </location>
</feature>
<gene>
    <name evidence="2" type="ORF">SEMRO_1038_G234280.1</name>
</gene>
<dbReference type="SUPFAM" id="SSF48403">
    <property type="entry name" value="Ankyrin repeat"/>
    <property type="match status" value="1"/>
</dbReference>
<evidence type="ECO:0000256" key="1">
    <source>
        <dbReference type="SAM" id="MobiDB-lite"/>
    </source>
</evidence>
<feature type="compositionally biased region" description="Basic and acidic residues" evidence="1">
    <location>
        <begin position="72"/>
        <end position="84"/>
    </location>
</feature>
<dbReference type="AlphaFoldDB" id="A0A9N8HMY4"/>